<proteinExistence type="inferred from homology"/>
<dbReference type="RefSeq" id="WP_085759485.1">
    <property type="nucleotide sequence ID" value="NZ_CP019343.1"/>
</dbReference>
<dbReference type="Pfam" id="PF00126">
    <property type="entry name" value="HTH_1"/>
    <property type="match status" value="1"/>
</dbReference>
<dbReference type="AlphaFoldDB" id="A0A1X9NDS9"/>
<evidence type="ECO:0000313" key="6">
    <source>
        <dbReference type="EMBL" id="ARN75311.1"/>
    </source>
</evidence>
<keyword evidence="7" id="KW-1185">Reference proteome</keyword>
<organism evidence="6 7">
    <name type="scientific">Oceanicoccus sagamiensis</name>
    <dbReference type="NCBI Taxonomy" id="716816"/>
    <lineage>
        <taxon>Bacteria</taxon>
        <taxon>Pseudomonadati</taxon>
        <taxon>Pseudomonadota</taxon>
        <taxon>Gammaproteobacteria</taxon>
        <taxon>Cellvibrionales</taxon>
        <taxon>Spongiibacteraceae</taxon>
        <taxon>Oceanicoccus</taxon>
    </lineage>
</organism>
<gene>
    <name evidence="6" type="ORF">BST96_15020</name>
</gene>
<dbReference type="KEGG" id="osg:BST96_15020"/>
<evidence type="ECO:0000256" key="1">
    <source>
        <dbReference type="ARBA" id="ARBA00009437"/>
    </source>
</evidence>
<dbReference type="EMBL" id="CP019343">
    <property type="protein sequence ID" value="ARN75311.1"/>
    <property type="molecule type" value="Genomic_DNA"/>
</dbReference>
<evidence type="ECO:0000256" key="4">
    <source>
        <dbReference type="ARBA" id="ARBA00023163"/>
    </source>
</evidence>
<dbReference type="InterPro" id="IPR005119">
    <property type="entry name" value="LysR_subst-bd"/>
</dbReference>
<dbReference type="Gene3D" id="3.40.190.10">
    <property type="entry name" value="Periplasmic binding protein-like II"/>
    <property type="match status" value="2"/>
</dbReference>
<dbReference type="GO" id="GO:0003677">
    <property type="term" value="F:DNA binding"/>
    <property type="evidence" value="ECO:0007669"/>
    <property type="project" value="UniProtKB-KW"/>
</dbReference>
<dbReference type="PANTHER" id="PTHR30118:SF15">
    <property type="entry name" value="TRANSCRIPTIONAL REGULATORY PROTEIN"/>
    <property type="match status" value="1"/>
</dbReference>
<evidence type="ECO:0000256" key="2">
    <source>
        <dbReference type="ARBA" id="ARBA00023015"/>
    </source>
</evidence>
<dbReference type="STRING" id="716816.BST96_15020"/>
<dbReference type="InterPro" id="IPR050389">
    <property type="entry name" value="LysR-type_TF"/>
</dbReference>
<dbReference type="GO" id="GO:0003700">
    <property type="term" value="F:DNA-binding transcription factor activity"/>
    <property type="evidence" value="ECO:0007669"/>
    <property type="project" value="InterPro"/>
</dbReference>
<dbReference type="PROSITE" id="PS50931">
    <property type="entry name" value="HTH_LYSR"/>
    <property type="match status" value="1"/>
</dbReference>
<dbReference type="PANTHER" id="PTHR30118">
    <property type="entry name" value="HTH-TYPE TRANSCRIPTIONAL REGULATOR LEUO-RELATED"/>
    <property type="match status" value="1"/>
</dbReference>
<keyword evidence="2" id="KW-0805">Transcription regulation</keyword>
<name>A0A1X9NDS9_9GAMM</name>
<dbReference type="SUPFAM" id="SSF46785">
    <property type="entry name" value="Winged helix' DNA-binding domain"/>
    <property type="match status" value="1"/>
</dbReference>
<dbReference type="SUPFAM" id="SSF53850">
    <property type="entry name" value="Periplasmic binding protein-like II"/>
    <property type="match status" value="1"/>
</dbReference>
<dbReference type="InterPro" id="IPR036390">
    <property type="entry name" value="WH_DNA-bd_sf"/>
</dbReference>
<accession>A0A1X9NDS9</accession>
<evidence type="ECO:0000256" key="3">
    <source>
        <dbReference type="ARBA" id="ARBA00023125"/>
    </source>
</evidence>
<dbReference type="InterPro" id="IPR036388">
    <property type="entry name" value="WH-like_DNA-bd_sf"/>
</dbReference>
<feature type="domain" description="HTH lysR-type" evidence="5">
    <location>
        <begin position="6"/>
        <end position="63"/>
    </location>
</feature>
<dbReference type="Pfam" id="PF03466">
    <property type="entry name" value="LysR_substrate"/>
    <property type="match status" value="1"/>
</dbReference>
<dbReference type="OrthoDB" id="8720143at2"/>
<evidence type="ECO:0000259" key="5">
    <source>
        <dbReference type="PROSITE" id="PS50931"/>
    </source>
</evidence>
<dbReference type="PRINTS" id="PR00039">
    <property type="entry name" value="HTHLYSR"/>
</dbReference>
<dbReference type="CDD" id="cd08417">
    <property type="entry name" value="PBP2_Nitroaromatics_like"/>
    <property type="match status" value="1"/>
</dbReference>
<protein>
    <submittedName>
        <fullName evidence="6">LysR family transcriptional regulator</fullName>
    </submittedName>
</protein>
<evidence type="ECO:0000313" key="7">
    <source>
        <dbReference type="Proteomes" id="UP000193450"/>
    </source>
</evidence>
<sequence length="297" mass="34057">MRLDRVDLNLFVMFDVIYSERNLTRAAEVLNLTQPAVSNALNRLRDVFDDELFVRNPRGMEPTPVADNIIAQVREALTLLNFSLNEGAVFDPLRTEKTFNLSMNDLSEFMLLPPLLEELTQQSSQIKTRCYYVSRDELVKDLASGQLDLAIDAPLVNSPNLMQVPLSSEDYVCVVRENHPEVKKKISIEQYIALDHVHVSSRRSGAGHVDIALQRMGLSRSIAVRVQHYMVAPRIIEHTDLAWTLPRALARRLNLKIVELPFELATLDWHLYWHKSADNDQANRWMRERLMAAASQQ</sequence>
<keyword evidence="4" id="KW-0804">Transcription</keyword>
<reference evidence="6 7" key="1">
    <citation type="submission" date="2016-11" db="EMBL/GenBank/DDBJ databases">
        <title>Trade-off between light-utilization and light-protection in marine flavobacteria.</title>
        <authorList>
            <person name="Kumagai Y."/>
        </authorList>
    </citation>
    <scope>NUCLEOTIDE SEQUENCE [LARGE SCALE GENOMIC DNA]</scope>
    <source>
        <strain evidence="6 7">NBRC 107125</strain>
    </source>
</reference>
<comment type="similarity">
    <text evidence="1">Belongs to the LysR transcriptional regulatory family.</text>
</comment>
<keyword evidence="3" id="KW-0238">DNA-binding</keyword>
<dbReference type="Gene3D" id="1.10.10.10">
    <property type="entry name" value="Winged helix-like DNA-binding domain superfamily/Winged helix DNA-binding domain"/>
    <property type="match status" value="1"/>
</dbReference>
<dbReference type="InterPro" id="IPR000847">
    <property type="entry name" value="LysR_HTH_N"/>
</dbReference>
<dbReference type="Proteomes" id="UP000193450">
    <property type="component" value="Chromosome"/>
</dbReference>
<dbReference type="InterPro" id="IPR037402">
    <property type="entry name" value="YidZ_PBP2"/>
</dbReference>